<sequence length="198" mass="20688">MPVTKGTTIDPERTRAAILQAATPLLYQRGLDGIGVAELCARIGVSKETLYRHFGTKDGLVAAMLEARGRRVRDRLAAAVAAAGEDPADQLAAIFDALREWHEEPAFRGCAVVNAATQHHDPAVRDIAARHLDRYLRLLTGIAARAGAADPAVLARQLLILVEGATVVAAHHPAPGAAGQARDAALTLLAAATAPPAP</sequence>
<evidence type="ECO:0000259" key="5">
    <source>
        <dbReference type="PROSITE" id="PS50977"/>
    </source>
</evidence>
<dbReference type="GO" id="GO:0003677">
    <property type="term" value="F:DNA binding"/>
    <property type="evidence" value="ECO:0007669"/>
    <property type="project" value="UniProtKB-UniRule"/>
</dbReference>
<dbReference type="RefSeq" id="WP_119925136.1">
    <property type="nucleotide sequence ID" value="NZ_QZEY01000001.1"/>
</dbReference>
<evidence type="ECO:0000313" key="6">
    <source>
        <dbReference type="EMBL" id="RJL36161.1"/>
    </source>
</evidence>
<dbReference type="Gene3D" id="1.10.357.10">
    <property type="entry name" value="Tetracycline Repressor, domain 2"/>
    <property type="match status" value="1"/>
</dbReference>
<organism evidence="6 7">
    <name type="scientific">Bailinhaonella thermotolerans</name>
    <dbReference type="NCBI Taxonomy" id="1070861"/>
    <lineage>
        <taxon>Bacteria</taxon>
        <taxon>Bacillati</taxon>
        <taxon>Actinomycetota</taxon>
        <taxon>Actinomycetes</taxon>
        <taxon>Streptosporangiales</taxon>
        <taxon>Streptosporangiaceae</taxon>
        <taxon>Bailinhaonella</taxon>
    </lineage>
</organism>
<evidence type="ECO:0000256" key="2">
    <source>
        <dbReference type="ARBA" id="ARBA00023125"/>
    </source>
</evidence>
<name>A0A3A4B4T3_9ACTN</name>
<evidence type="ECO:0000313" key="7">
    <source>
        <dbReference type="Proteomes" id="UP000265768"/>
    </source>
</evidence>
<keyword evidence="2 4" id="KW-0238">DNA-binding</keyword>
<evidence type="ECO:0000256" key="3">
    <source>
        <dbReference type="ARBA" id="ARBA00023163"/>
    </source>
</evidence>
<protein>
    <submittedName>
        <fullName evidence="6">TetR/AcrR family transcriptional regulator</fullName>
    </submittedName>
</protein>
<reference evidence="6 7" key="1">
    <citation type="submission" date="2018-09" db="EMBL/GenBank/DDBJ databases">
        <title>YIM 75507 draft genome.</title>
        <authorList>
            <person name="Tang S."/>
            <person name="Feng Y."/>
        </authorList>
    </citation>
    <scope>NUCLEOTIDE SEQUENCE [LARGE SCALE GENOMIC DNA]</scope>
    <source>
        <strain evidence="6 7">YIM 75507</strain>
    </source>
</reference>
<dbReference type="InterPro" id="IPR036271">
    <property type="entry name" value="Tet_transcr_reg_TetR-rel_C_sf"/>
</dbReference>
<feature type="DNA-binding region" description="H-T-H motif" evidence="4">
    <location>
        <begin position="35"/>
        <end position="54"/>
    </location>
</feature>
<dbReference type="PRINTS" id="PR00455">
    <property type="entry name" value="HTHTETR"/>
</dbReference>
<dbReference type="InterPro" id="IPR011075">
    <property type="entry name" value="TetR_C"/>
</dbReference>
<keyword evidence="3" id="KW-0804">Transcription</keyword>
<dbReference type="PROSITE" id="PS50977">
    <property type="entry name" value="HTH_TETR_2"/>
    <property type="match status" value="1"/>
</dbReference>
<gene>
    <name evidence="6" type="ORF">D5H75_00465</name>
</gene>
<keyword evidence="7" id="KW-1185">Reference proteome</keyword>
<dbReference type="Proteomes" id="UP000265768">
    <property type="component" value="Unassembled WGS sequence"/>
</dbReference>
<dbReference type="OrthoDB" id="4214267at2"/>
<evidence type="ECO:0000256" key="4">
    <source>
        <dbReference type="PROSITE-ProRule" id="PRU00335"/>
    </source>
</evidence>
<evidence type="ECO:0000256" key="1">
    <source>
        <dbReference type="ARBA" id="ARBA00023015"/>
    </source>
</evidence>
<dbReference type="PANTHER" id="PTHR47506">
    <property type="entry name" value="TRANSCRIPTIONAL REGULATORY PROTEIN"/>
    <property type="match status" value="1"/>
</dbReference>
<dbReference type="PANTHER" id="PTHR47506:SF1">
    <property type="entry name" value="HTH-TYPE TRANSCRIPTIONAL REGULATOR YJDC"/>
    <property type="match status" value="1"/>
</dbReference>
<comment type="caution">
    <text evidence="6">The sequence shown here is derived from an EMBL/GenBank/DDBJ whole genome shotgun (WGS) entry which is preliminary data.</text>
</comment>
<dbReference type="AlphaFoldDB" id="A0A3A4B4T3"/>
<feature type="domain" description="HTH tetR-type" evidence="5">
    <location>
        <begin position="12"/>
        <end position="72"/>
    </location>
</feature>
<dbReference type="Pfam" id="PF00440">
    <property type="entry name" value="TetR_N"/>
    <property type="match status" value="1"/>
</dbReference>
<dbReference type="Pfam" id="PF16925">
    <property type="entry name" value="TetR_C_13"/>
    <property type="match status" value="1"/>
</dbReference>
<dbReference type="SUPFAM" id="SSF48498">
    <property type="entry name" value="Tetracyclin repressor-like, C-terminal domain"/>
    <property type="match status" value="1"/>
</dbReference>
<dbReference type="SUPFAM" id="SSF46689">
    <property type="entry name" value="Homeodomain-like"/>
    <property type="match status" value="1"/>
</dbReference>
<dbReference type="EMBL" id="QZEY01000001">
    <property type="protein sequence ID" value="RJL36161.1"/>
    <property type="molecule type" value="Genomic_DNA"/>
</dbReference>
<proteinExistence type="predicted"/>
<dbReference type="InterPro" id="IPR009057">
    <property type="entry name" value="Homeodomain-like_sf"/>
</dbReference>
<dbReference type="InterPro" id="IPR001647">
    <property type="entry name" value="HTH_TetR"/>
</dbReference>
<keyword evidence="1" id="KW-0805">Transcription regulation</keyword>
<accession>A0A3A4B4T3</accession>